<proteinExistence type="predicted"/>
<sequence length="33" mass="4043">MKTTSGSSKSSARQRWEMIRILTSFWYKENFER</sequence>
<name>A8QBT9_BRUMA</name>
<evidence type="ECO:0000313" key="1">
    <source>
        <dbReference type="EMBL" id="EDP29904.1"/>
    </source>
</evidence>
<dbReference type="AlphaFoldDB" id="A8QBT9"/>
<dbReference type="EMBL" id="DS239429">
    <property type="protein sequence ID" value="EDP29904.1"/>
    <property type="molecule type" value="Genomic_DNA"/>
</dbReference>
<gene>
    <name evidence="1" type="ORF">Bm1_48805</name>
</gene>
<accession>A8QBT9</accession>
<organism evidence="1">
    <name type="scientific">Brugia malayi</name>
    <name type="common">Filarial nematode worm</name>
    <dbReference type="NCBI Taxonomy" id="6279"/>
    <lineage>
        <taxon>Eukaryota</taxon>
        <taxon>Metazoa</taxon>
        <taxon>Ecdysozoa</taxon>
        <taxon>Nematoda</taxon>
        <taxon>Chromadorea</taxon>
        <taxon>Rhabditida</taxon>
        <taxon>Spirurina</taxon>
        <taxon>Spiruromorpha</taxon>
        <taxon>Filarioidea</taxon>
        <taxon>Onchocercidae</taxon>
        <taxon>Brugia</taxon>
    </lineage>
</organism>
<protein>
    <submittedName>
        <fullName evidence="1">Uncharacterized protein</fullName>
    </submittedName>
</protein>
<reference evidence="1" key="1">
    <citation type="journal article" date="2007" name="Science">
        <title>Draft genome of the filarial nematode parasite Brugia malayi.</title>
        <authorList>
            <person name="Ghedin E."/>
            <person name="Wang S."/>
            <person name="Spiro D."/>
            <person name="Caler E."/>
            <person name="Zhao Q."/>
            <person name="Crabtree J."/>
            <person name="Allen J.E."/>
            <person name="Delcher A.L."/>
            <person name="Guiliano D.B."/>
            <person name="Miranda-Saavedra D."/>
            <person name="Angiuoli S.V."/>
            <person name="Creasy T."/>
            <person name="Amedeo P."/>
            <person name="Haas B."/>
            <person name="El-Sayed N.M."/>
            <person name="Wortman J.R."/>
            <person name="Feldblyum T."/>
            <person name="Tallon L."/>
            <person name="Schatz M."/>
            <person name="Shumway M."/>
            <person name="Koo H."/>
            <person name="Salzberg S.L."/>
            <person name="Schobel S."/>
            <person name="Pertea M."/>
            <person name="Pop M."/>
            <person name="White O."/>
            <person name="Barton G.J."/>
            <person name="Carlow C.K."/>
            <person name="Crawford M.J."/>
            <person name="Daub J."/>
            <person name="Dimmic M.W."/>
            <person name="Estes C.F."/>
            <person name="Foster J.M."/>
            <person name="Ganatra M."/>
            <person name="Gregory W.F."/>
            <person name="Johnson N.M."/>
            <person name="Jin J."/>
            <person name="Komuniecki R."/>
            <person name="Korf I."/>
            <person name="Kumar S."/>
            <person name="Laney S."/>
            <person name="Li B.W."/>
            <person name="Li W."/>
            <person name="Lindblom T.H."/>
            <person name="Lustigman S."/>
            <person name="Ma D."/>
            <person name="Maina C.V."/>
            <person name="Martin D.M."/>
            <person name="McCarter J.P."/>
            <person name="McReynolds L."/>
            <person name="Mitreva M."/>
            <person name="Nutman T.B."/>
            <person name="Parkinson J."/>
            <person name="Peregrin-Alvarez J.M."/>
            <person name="Poole C."/>
            <person name="Ren Q."/>
            <person name="Saunders L."/>
            <person name="Sluder A.E."/>
            <person name="Smith K."/>
            <person name="Stanke M."/>
            <person name="Unnasch T.R."/>
            <person name="Ware J."/>
            <person name="Wei A.D."/>
            <person name="Weil G."/>
            <person name="Williams D.J."/>
            <person name="Zhang Y."/>
            <person name="Williams S.A."/>
            <person name="Fraser-Liggett C."/>
            <person name="Slatko B."/>
            <person name="Blaxter M.L."/>
            <person name="Scott A.L."/>
        </authorList>
    </citation>
    <scope>NUCLEOTIDE SEQUENCE [LARGE SCALE GENOMIC DNA]</scope>
</reference>